<protein>
    <recommendedName>
        <fullName evidence="4 5">Large ribosomal subunit protein uL10</fullName>
    </recommendedName>
</protein>
<dbReference type="AlphaFoldDB" id="A0A419DEF7"/>
<dbReference type="InterPro" id="IPR047865">
    <property type="entry name" value="Ribosomal_uL10_bac_type"/>
</dbReference>
<organism evidence="6 7">
    <name type="scientific">candidate division WS5 bacterium</name>
    <dbReference type="NCBI Taxonomy" id="2093353"/>
    <lineage>
        <taxon>Bacteria</taxon>
        <taxon>candidate division WS5</taxon>
    </lineage>
</organism>
<evidence type="ECO:0000256" key="1">
    <source>
        <dbReference type="ARBA" id="ARBA00008889"/>
    </source>
</evidence>
<dbReference type="EMBL" id="QZJW01000019">
    <property type="protein sequence ID" value="RJO61489.1"/>
    <property type="molecule type" value="Genomic_DNA"/>
</dbReference>
<dbReference type="InterPro" id="IPR022973">
    <property type="entry name" value="Ribosomal_uL10_bac"/>
</dbReference>
<evidence type="ECO:0000313" key="6">
    <source>
        <dbReference type="EMBL" id="RJO61489.1"/>
    </source>
</evidence>
<evidence type="ECO:0000256" key="2">
    <source>
        <dbReference type="ARBA" id="ARBA00022980"/>
    </source>
</evidence>
<dbReference type="Pfam" id="PF00466">
    <property type="entry name" value="Ribosomal_L10"/>
    <property type="match status" value="1"/>
</dbReference>
<dbReference type="SUPFAM" id="SSF160369">
    <property type="entry name" value="Ribosomal protein L10-like"/>
    <property type="match status" value="1"/>
</dbReference>
<accession>A0A419DEF7</accession>
<comment type="subunit">
    <text evidence="5">Part of the ribosomal stalk of the 50S ribosomal subunit. The N-terminus interacts with L11 and the large rRNA to form the base of the stalk. The C-terminus forms an elongated spine to which L12 dimers bind in a sequential fashion forming a multimeric L10(L12)X complex.</text>
</comment>
<keyword evidence="5" id="KW-0699">rRNA-binding</keyword>
<evidence type="ECO:0000256" key="3">
    <source>
        <dbReference type="ARBA" id="ARBA00023274"/>
    </source>
</evidence>
<dbReference type="Gene3D" id="6.10.250.290">
    <property type="match status" value="1"/>
</dbReference>
<evidence type="ECO:0000256" key="5">
    <source>
        <dbReference type="HAMAP-Rule" id="MF_00362"/>
    </source>
</evidence>
<sequence>MTRKKKEELVETLAERLEKSKAAVFTDYKGLTVEEINEVRNNLREKGIEFKVIKNTLFGLAVKRAKLDIDPKELANHPVAVAFGYDDEVAPAKVVFNFAKDHESLEIVGGILEGKSIDAASVKSLAQMPSREELIAKMIGSMNAPVSNFVGVMHANLRNVVGVLNAIKEQKA</sequence>
<dbReference type="GO" id="GO:0005840">
    <property type="term" value="C:ribosome"/>
    <property type="evidence" value="ECO:0007669"/>
    <property type="project" value="UniProtKB-KW"/>
</dbReference>
<keyword evidence="2 5" id="KW-0689">Ribosomal protein</keyword>
<name>A0A419DEF7_9BACT</name>
<dbReference type="HAMAP" id="MF_00362">
    <property type="entry name" value="Ribosomal_uL10"/>
    <property type="match status" value="1"/>
</dbReference>
<comment type="caution">
    <text evidence="6">The sequence shown here is derived from an EMBL/GenBank/DDBJ whole genome shotgun (WGS) entry which is preliminary data.</text>
</comment>
<reference evidence="6 7" key="1">
    <citation type="journal article" date="2017" name="ISME J.">
        <title>Energy and carbon metabolisms in a deep terrestrial subsurface fluid microbial community.</title>
        <authorList>
            <person name="Momper L."/>
            <person name="Jungbluth S.P."/>
            <person name="Lee M.D."/>
            <person name="Amend J.P."/>
        </authorList>
    </citation>
    <scope>NUCLEOTIDE SEQUENCE [LARGE SCALE GENOMIC DNA]</scope>
    <source>
        <strain evidence="6">SURF_29</strain>
    </source>
</reference>
<evidence type="ECO:0000256" key="4">
    <source>
        <dbReference type="ARBA" id="ARBA00035202"/>
    </source>
</evidence>
<dbReference type="NCBIfam" id="NF000955">
    <property type="entry name" value="PRK00099.1-1"/>
    <property type="match status" value="1"/>
</dbReference>
<dbReference type="Gene3D" id="3.30.70.1730">
    <property type="match status" value="1"/>
</dbReference>
<proteinExistence type="inferred from homology"/>
<dbReference type="GO" id="GO:0006412">
    <property type="term" value="P:translation"/>
    <property type="evidence" value="ECO:0007669"/>
    <property type="project" value="UniProtKB-UniRule"/>
</dbReference>
<dbReference type="InterPro" id="IPR001790">
    <property type="entry name" value="Ribosomal_uL10"/>
</dbReference>
<dbReference type="InterPro" id="IPR043141">
    <property type="entry name" value="Ribosomal_uL10-like_sf"/>
</dbReference>
<dbReference type="GO" id="GO:0070180">
    <property type="term" value="F:large ribosomal subunit rRNA binding"/>
    <property type="evidence" value="ECO:0007669"/>
    <property type="project" value="UniProtKB-UniRule"/>
</dbReference>
<gene>
    <name evidence="5" type="primary">rplJ</name>
    <name evidence="6" type="ORF">C4544_03000</name>
</gene>
<dbReference type="GO" id="GO:1990904">
    <property type="term" value="C:ribonucleoprotein complex"/>
    <property type="evidence" value="ECO:0007669"/>
    <property type="project" value="UniProtKB-KW"/>
</dbReference>
<dbReference type="CDD" id="cd05797">
    <property type="entry name" value="Ribosomal_L10"/>
    <property type="match status" value="1"/>
</dbReference>
<dbReference type="PANTHER" id="PTHR11560">
    <property type="entry name" value="39S RIBOSOMAL PROTEIN L10, MITOCHONDRIAL"/>
    <property type="match status" value="1"/>
</dbReference>
<keyword evidence="3 5" id="KW-0687">Ribonucleoprotein</keyword>
<dbReference type="Proteomes" id="UP000285655">
    <property type="component" value="Unassembled WGS sequence"/>
</dbReference>
<comment type="function">
    <text evidence="5">Forms part of the ribosomal stalk, playing a central role in the interaction of the ribosome with GTP-bound translation factors.</text>
</comment>
<comment type="similarity">
    <text evidence="1 5">Belongs to the universal ribosomal protein uL10 family.</text>
</comment>
<evidence type="ECO:0000313" key="7">
    <source>
        <dbReference type="Proteomes" id="UP000285655"/>
    </source>
</evidence>
<keyword evidence="5" id="KW-0694">RNA-binding</keyword>